<dbReference type="EMBL" id="CAJJDM010000029">
    <property type="protein sequence ID" value="CAD8060565.1"/>
    <property type="molecule type" value="Genomic_DNA"/>
</dbReference>
<protein>
    <submittedName>
        <fullName evidence="5">Uncharacterized protein</fullName>
    </submittedName>
</protein>
<dbReference type="GO" id="GO:0006506">
    <property type="term" value="P:GPI anchor biosynthetic process"/>
    <property type="evidence" value="ECO:0007669"/>
    <property type="project" value="UniProtKB-KW"/>
</dbReference>
<name>A0A8S1L2X8_PARPR</name>
<evidence type="ECO:0000256" key="4">
    <source>
        <dbReference type="ARBA" id="ARBA00022729"/>
    </source>
</evidence>
<sequence length="309" mass="36387">MIIFILFTTILCYRPIPQNQYIILSTSKFWFNYRQAINSLLIYQQLKDWNINDDQISLMIPEDTACNRKNNVPGVACAYDGQREPNLHKNVNWDFKRNDVNIKYWIDVMRNKYNRYTPQSRRLTLSKEQKLLMFMNGHGGDGYTKMQDTTYLLDFEMEKITKEMEFLEIYQEAFMISDSCGAITLFETVKAKNMILLGSSSLGEKAYSHGRCSILSIPKTDKFSLTTHYWLKNELDKKPNLTLLDQMKKYDYAYHKANSKLIINIENKEAKDIKAADYWKPKQPILNQIILKNDQDILAQQEFLELMKA</sequence>
<comment type="similarity">
    <text evidence="2">Belongs to the peptidase C13 family.</text>
</comment>
<dbReference type="OMA" id="TTILCYR"/>
<dbReference type="GO" id="GO:0016255">
    <property type="term" value="P:attachment of GPI anchor to protein"/>
    <property type="evidence" value="ECO:0007669"/>
    <property type="project" value="InterPro"/>
</dbReference>
<keyword evidence="6" id="KW-1185">Reference proteome</keyword>
<keyword evidence="3" id="KW-0337">GPI-anchor biosynthesis</keyword>
<dbReference type="GO" id="GO:0042765">
    <property type="term" value="C:GPI-anchor transamidase complex"/>
    <property type="evidence" value="ECO:0007669"/>
    <property type="project" value="InterPro"/>
</dbReference>
<keyword evidence="4" id="KW-0732">Signal</keyword>
<proteinExistence type="inferred from homology"/>
<dbReference type="InterPro" id="IPR028361">
    <property type="entry name" value="GPI_transamidase"/>
</dbReference>
<dbReference type="InterPro" id="IPR001096">
    <property type="entry name" value="Peptidase_C13"/>
</dbReference>
<evidence type="ECO:0000256" key="2">
    <source>
        <dbReference type="ARBA" id="ARBA00009941"/>
    </source>
</evidence>
<comment type="caution">
    <text evidence="5">The sequence shown here is derived from an EMBL/GenBank/DDBJ whole genome shotgun (WGS) entry which is preliminary data.</text>
</comment>
<dbReference type="PANTHER" id="PTHR48067:SF1">
    <property type="entry name" value="GPI-ANCHOR TRANSAMIDASE"/>
    <property type="match status" value="1"/>
</dbReference>
<dbReference type="AlphaFoldDB" id="A0A8S1L2X8"/>
<dbReference type="FunFam" id="3.40.50.1460:FF:000052">
    <property type="entry name" value="GPI8 transamidase isoform 2"/>
    <property type="match status" value="1"/>
</dbReference>
<dbReference type="GO" id="GO:0003923">
    <property type="term" value="F:GPI-anchor transamidase activity"/>
    <property type="evidence" value="ECO:0007669"/>
    <property type="project" value="InterPro"/>
</dbReference>
<gene>
    <name evidence="5" type="ORF">PPRIM_AZ9-3.1.T0300199</name>
</gene>
<dbReference type="Pfam" id="PF01650">
    <property type="entry name" value="Peptidase_C13"/>
    <property type="match status" value="1"/>
</dbReference>
<comment type="pathway">
    <text evidence="1">Glycolipid biosynthesis; glycosylphosphatidylinositol-anchor biosynthesis.</text>
</comment>
<evidence type="ECO:0000256" key="3">
    <source>
        <dbReference type="ARBA" id="ARBA00022502"/>
    </source>
</evidence>
<organism evidence="5 6">
    <name type="scientific">Paramecium primaurelia</name>
    <dbReference type="NCBI Taxonomy" id="5886"/>
    <lineage>
        <taxon>Eukaryota</taxon>
        <taxon>Sar</taxon>
        <taxon>Alveolata</taxon>
        <taxon>Ciliophora</taxon>
        <taxon>Intramacronucleata</taxon>
        <taxon>Oligohymenophorea</taxon>
        <taxon>Peniculida</taxon>
        <taxon>Parameciidae</taxon>
        <taxon>Paramecium</taxon>
    </lineage>
</organism>
<dbReference type="GO" id="GO:0006508">
    <property type="term" value="P:proteolysis"/>
    <property type="evidence" value="ECO:0007669"/>
    <property type="project" value="InterPro"/>
</dbReference>
<evidence type="ECO:0000313" key="6">
    <source>
        <dbReference type="Proteomes" id="UP000688137"/>
    </source>
</evidence>
<dbReference type="Proteomes" id="UP000688137">
    <property type="component" value="Unassembled WGS sequence"/>
</dbReference>
<evidence type="ECO:0000313" key="5">
    <source>
        <dbReference type="EMBL" id="CAD8060565.1"/>
    </source>
</evidence>
<evidence type="ECO:0000256" key="1">
    <source>
        <dbReference type="ARBA" id="ARBA00004687"/>
    </source>
</evidence>
<accession>A0A8S1L2X8</accession>
<reference evidence="5" key="1">
    <citation type="submission" date="2021-01" db="EMBL/GenBank/DDBJ databases">
        <authorList>
            <consortium name="Genoscope - CEA"/>
            <person name="William W."/>
        </authorList>
    </citation>
    <scope>NUCLEOTIDE SEQUENCE</scope>
</reference>
<dbReference type="PANTHER" id="PTHR48067">
    <property type="entry name" value="GPI-ANCHOR TRANSAMIDASE"/>
    <property type="match status" value="1"/>
</dbReference>